<evidence type="ECO:0000256" key="1">
    <source>
        <dbReference type="ARBA" id="ARBA00002393"/>
    </source>
</evidence>
<dbReference type="CDD" id="cd00009">
    <property type="entry name" value="AAA"/>
    <property type="match status" value="1"/>
</dbReference>
<dbReference type="InterPro" id="IPR003959">
    <property type="entry name" value="ATPase_AAA_core"/>
</dbReference>
<dbReference type="GO" id="GO:0017116">
    <property type="term" value="F:single-stranded DNA helicase activity"/>
    <property type="evidence" value="ECO:0007669"/>
    <property type="project" value="TreeGrafter"/>
</dbReference>
<dbReference type="PANTHER" id="PTHR13779">
    <property type="entry name" value="WERNER HELICASE-INTERACTING PROTEIN 1 FAMILY MEMBER"/>
    <property type="match status" value="1"/>
</dbReference>
<dbReference type="GO" id="GO:0016887">
    <property type="term" value="F:ATP hydrolysis activity"/>
    <property type="evidence" value="ECO:0007669"/>
    <property type="project" value="InterPro"/>
</dbReference>
<dbReference type="Pfam" id="PF12002">
    <property type="entry name" value="MgsA_C"/>
    <property type="match status" value="1"/>
</dbReference>
<evidence type="ECO:0000256" key="4">
    <source>
        <dbReference type="ARBA" id="ARBA00022741"/>
    </source>
</evidence>
<evidence type="ECO:0000256" key="2">
    <source>
        <dbReference type="ARBA" id="ARBA00008959"/>
    </source>
</evidence>
<proteinExistence type="inferred from homology"/>
<dbReference type="RefSeq" id="WP_260762718.1">
    <property type="nucleotide sequence ID" value="NZ_CP045921.1"/>
</dbReference>
<organism evidence="7 8">
    <name type="scientific">Candidatus Mycosynbacter amalyticus</name>
    <dbReference type="NCBI Taxonomy" id="2665156"/>
    <lineage>
        <taxon>Bacteria</taxon>
        <taxon>Candidatus Saccharimonadota</taxon>
        <taxon>Candidatus Saccharimonadota incertae sedis</taxon>
        <taxon>Candidatus Mycosynbacter</taxon>
    </lineage>
</organism>
<dbReference type="InterPro" id="IPR032423">
    <property type="entry name" value="AAA_assoc_2"/>
</dbReference>
<keyword evidence="3" id="KW-0235">DNA replication</keyword>
<dbReference type="GO" id="GO:0000731">
    <property type="term" value="P:DNA synthesis involved in DNA repair"/>
    <property type="evidence" value="ECO:0007669"/>
    <property type="project" value="TreeGrafter"/>
</dbReference>
<comment type="similarity">
    <text evidence="2">Belongs to the AAA ATPase family. RarA/MGS1/WRNIP1 subfamily.</text>
</comment>
<dbReference type="PANTHER" id="PTHR13779:SF7">
    <property type="entry name" value="ATPASE WRNIP1"/>
    <property type="match status" value="1"/>
</dbReference>
<dbReference type="FunFam" id="1.20.272.10:FF:000001">
    <property type="entry name" value="Putative AAA family ATPase"/>
    <property type="match status" value="1"/>
</dbReference>
<dbReference type="InterPro" id="IPR027417">
    <property type="entry name" value="P-loop_NTPase"/>
</dbReference>
<comment type="function">
    <text evidence="1">DNA-dependent ATPase that plays important roles in cellular responses to stalled DNA replication processes.</text>
</comment>
<dbReference type="CDD" id="cd18139">
    <property type="entry name" value="HLD_clamp_RarA"/>
    <property type="match status" value="1"/>
</dbReference>
<evidence type="ECO:0000256" key="3">
    <source>
        <dbReference type="ARBA" id="ARBA00022705"/>
    </source>
</evidence>
<keyword evidence="8" id="KW-1185">Reference proteome</keyword>
<dbReference type="Gene3D" id="3.40.50.300">
    <property type="entry name" value="P-loop containing nucleotide triphosphate hydrolases"/>
    <property type="match status" value="1"/>
</dbReference>
<dbReference type="Pfam" id="PF00004">
    <property type="entry name" value="AAA"/>
    <property type="match status" value="1"/>
</dbReference>
<dbReference type="KEGG" id="mama:GII36_04015"/>
<dbReference type="GO" id="GO:0008047">
    <property type="term" value="F:enzyme activator activity"/>
    <property type="evidence" value="ECO:0007669"/>
    <property type="project" value="TreeGrafter"/>
</dbReference>
<sequence length="389" mass="43086">MERVPLAERMRPTTLDEVIGQTHLLGDKEILRSIVKNKEPVSLILWGPPGSGKTTLARIIAHEVEAEFVELSAVTSGKKDVERVIEHARQNWNLQLRTILFVDEIHRFNKAQQDAFLPHVESGLITLIGATTENPSFEVITPLLSRTRVLLLEPHSKADIMAIVTHAVAELGKQKTVTDEAIDYLAELSGGDARVALGNLELALNIGKRKVTADVVKTAAQKRVPGYDKKGDMHYNIISAFIKSMRGSDVEATLYYLSRMIDAGEDPKFIARRMVIFASEDIGLAGNGALGLALSAFQAVERLGMPESNYVLYHVATALARSQKSRETTDLMHRSKDLSARFPDSPVPIHLRNAPTKLMKDLGYTEGYEWKANFKHTKGFLPEDVADSL</sequence>
<dbReference type="Gene3D" id="1.10.3710.10">
    <property type="entry name" value="DNA polymerase III clamp loader subunits, C-terminal domain"/>
    <property type="match status" value="1"/>
</dbReference>
<name>A0A857MUC0_9BACT</name>
<protein>
    <submittedName>
        <fullName evidence="7">AAA family ATPase</fullName>
    </submittedName>
</protein>
<dbReference type="InterPro" id="IPR003593">
    <property type="entry name" value="AAA+_ATPase"/>
</dbReference>
<dbReference type="SUPFAM" id="SSF48019">
    <property type="entry name" value="post-AAA+ oligomerization domain-like"/>
    <property type="match status" value="1"/>
</dbReference>
<dbReference type="SMART" id="SM00382">
    <property type="entry name" value="AAA"/>
    <property type="match status" value="1"/>
</dbReference>
<dbReference type="InterPro" id="IPR021886">
    <property type="entry name" value="MgsA_C"/>
</dbReference>
<evidence type="ECO:0000313" key="8">
    <source>
        <dbReference type="Proteomes" id="UP001059824"/>
    </source>
</evidence>
<dbReference type="GO" id="GO:0006261">
    <property type="term" value="P:DNA-templated DNA replication"/>
    <property type="evidence" value="ECO:0007669"/>
    <property type="project" value="TreeGrafter"/>
</dbReference>
<reference evidence="7" key="1">
    <citation type="journal article" date="2021" name="Nat. Microbiol.">
        <title>Cocultivation of an ultrasmall environmental parasitic bacterium with lytic ability against bacteria associated with wastewater foams.</title>
        <authorList>
            <person name="Batinovic S."/>
            <person name="Rose J.J.A."/>
            <person name="Ratcliffe J."/>
            <person name="Seviour R.J."/>
            <person name="Petrovski S."/>
        </authorList>
    </citation>
    <scope>NUCLEOTIDE SEQUENCE</scope>
    <source>
        <strain evidence="7">JR1</strain>
    </source>
</reference>
<keyword evidence="4" id="KW-0547">Nucleotide-binding</keyword>
<feature type="domain" description="AAA+ ATPase" evidence="6">
    <location>
        <begin position="39"/>
        <end position="155"/>
    </location>
</feature>
<dbReference type="FunFam" id="3.40.50.300:FF:000137">
    <property type="entry name" value="Replication-associated recombination protein A"/>
    <property type="match status" value="1"/>
</dbReference>
<dbReference type="AlphaFoldDB" id="A0A857MUC0"/>
<dbReference type="EMBL" id="CP045921">
    <property type="protein sequence ID" value="QHN42997.1"/>
    <property type="molecule type" value="Genomic_DNA"/>
</dbReference>
<dbReference type="Pfam" id="PF16193">
    <property type="entry name" value="AAA_assoc_2"/>
    <property type="match status" value="1"/>
</dbReference>
<dbReference type="GO" id="GO:0003677">
    <property type="term" value="F:DNA binding"/>
    <property type="evidence" value="ECO:0007669"/>
    <property type="project" value="InterPro"/>
</dbReference>
<keyword evidence="5" id="KW-0067">ATP-binding</keyword>
<gene>
    <name evidence="7" type="ORF">GII36_04015</name>
</gene>
<dbReference type="Proteomes" id="UP001059824">
    <property type="component" value="Chromosome"/>
</dbReference>
<evidence type="ECO:0000259" key="6">
    <source>
        <dbReference type="SMART" id="SM00382"/>
    </source>
</evidence>
<evidence type="ECO:0000313" key="7">
    <source>
        <dbReference type="EMBL" id="QHN42997.1"/>
    </source>
</evidence>
<dbReference type="InterPro" id="IPR051314">
    <property type="entry name" value="AAA_ATPase_RarA/MGS1/WRNIP1"/>
</dbReference>
<dbReference type="InterPro" id="IPR008921">
    <property type="entry name" value="DNA_pol3_clamp-load_cplx_C"/>
</dbReference>
<dbReference type="Gene3D" id="1.10.8.60">
    <property type="match status" value="1"/>
</dbReference>
<accession>A0A857MUC0</accession>
<dbReference type="GO" id="GO:0005524">
    <property type="term" value="F:ATP binding"/>
    <property type="evidence" value="ECO:0007669"/>
    <property type="project" value="UniProtKB-KW"/>
</dbReference>
<dbReference type="SUPFAM" id="SSF52540">
    <property type="entry name" value="P-loop containing nucleoside triphosphate hydrolases"/>
    <property type="match status" value="1"/>
</dbReference>
<evidence type="ECO:0000256" key="5">
    <source>
        <dbReference type="ARBA" id="ARBA00022840"/>
    </source>
</evidence>
<dbReference type="Gene3D" id="1.20.272.10">
    <property type="match status" value="1"/>
</dbReference>